<evidence type="ECO:0000313" key="1">
    <source>
        <dbReference type="EMBL" id="MCU4753715.1"/>
    </source>
</evidence>
<dbReference type="Pfam" id="PF24167">
    <property type="entry name" value="DUF7411"/>
    <property type="match status" value="1"/>
</dbReference>
<dbReference type="EMBL" id="JAOPJZ010000021">
    <property type="protein sequence ID" value="MCU4753715.1"/>
    <property type="molecule type" value="Genomic_DNA"/>
</dbReference>
<dbReference type="AlphaFoldDB" id="A0AAP3E8B0"/>
<dbReference type="RefSeq" id="WP_342810065.1">
    <property type="nucleotide sequence ID" value="NZ_JAOPJZ010000021.1"/>
</dbReference>
<organism evidence="1 2">
    <name type="scientific">Natronosalvus hydrolyticus</name>
    <dbReference type="NCBI Taxonomy" id="2979988"/>
    <lineage>
        <taxon>Archaea</taxon>
        <taxon>Methanobacteriati</taxon>
        <taxon>Methanobacteriota</taxon>
        <taxon>Stenosarchaea group</taxon>
        <taxon>Halobacteria</taxon>
        <taxon>Halobacteriales</taxon>
        <taxon>Natrialbaceae</taxon>
        <taxon>Natronosalvus</taxon>
    </lineage>
</organism>
<dbReference type="CDD" id="cd01986">
    <property type="entry name" value="AANH-like"/>
    <property type="match status" value="1"/>
</dbReference>
<evidence type="ECO:0000313" key="2">
    <source>
        <dbReference type="Proteomes" id="UP001321047"/>
    </source>
</evidence>
<comment type="caution">
    <text evidence="1">The sequence shown here is derived from an EMBL/GenBank/DDBJ whole genome shotgun (WGS) entry which is preliminary data.</text>
</comment>
<dbReference type="SUPFAM" id="SSF52402">
    <property type="entry name" value="Adenine nucleotide alpha hydrolases-like"/>
    <property type="match status" value="1"/>
</dbReference>
<dbReference type="Proteomes" id="UP001321047">
    <property type="component" value="Unassembled WGS sequence"/>
</dbReference>
<keyword evidence="2" id="KW-1185">Reference proteome</keyword>
<protein>
    <submittedName>
        <fullName evidence="1">Asparagine synthase-related protein</fullName>
    </submittedName>
</protein>
<sequence>MRLGLLYSGGKDSTLAAMLLDEFYDVTVMTATFEITDDWKYARETAQSMGFGFERLELDRQVAEDAVDTIRNDGFPRNGIQRVHQHALERLAESGFDAIADGTRRDDRVPTVSRAQAQSLEDRHDVDYIAPLSGFGRRAVDRLVESTLDVTVGPSEEITRADYEAELRALLAEADGRESIGSLFPAHEQTYVTGFNDR</sequence>
<dbReference type="Gene3D" id="3.40.50.620">
    <property type="entry name" value="HUPs"/>
    <property type="match status" value="1"/>
</dbReference>
<proteinExistence type="predicted"/>
<dbReference type="NCBIfam" id="NF011155">
    <property type="entry name" value="PRK14561.1"/>
    <property type="match status" value="1"/>
</dbReference>
<gene>
    <name evidence="1" type="ORF">OB919_17290</name>
</gene>
<reference evidence="1 2" key="1">
    <citation type="submission" date="2022-09" db="EMBL/GenBank/DDBJ databases">
        <title>Enrichment on poylsaccharides allowed isolation of novel metabolic and taxonomic groups of Haloarchaea.</title>
        <authorList>
            <person name="Sorokin D.Y."/>
            <person name="Elcheninov A.G."/>
            <person name="Khizhniak T.V."/>
            <person name="Kolganova T.V."/>
            <person name="Kublanov I.V."/>
        </authorList>
    </citation>
    <scope>NUCLEOTIDE SEQUENCE [LARGE SCALE GENOMIC DNA]</scope>
    <source>
        <strain evidence="1 2">AArc-curdl1</strain>
    </source>
</reference>
<accession>A0AAP3E8B0</accession>
<dbReference type="InterPro" id="IPR014729">
    <property type="entry name" value="Rossmann-like_a/b/a_fold"/>
</dbReference>
<name>A0AAP3E8B0_9EURY</name>
<dbReference type="InterPro" id="IPR055834">
    <property type="entry name" value="DUF7411"/>
</dbReference>